<dbReference type="GO" id="GO:0005975">
    <property type="term" value="P:carbohydrate metabolic process"/>
    <property type="evidence" value="ECO:0007669"/>
    <property type="project" value="InterPro"/>
</dbReference>
<dbReference type="Proteomes" id="UP000308528">
    <property type="component" value="Unassembled WGS sequence"/>
</dbReference>
<dbReference type="GO" id="GO:0004553">
    <property type="term" value="F:hydrolase activity, hydrolyzing O-glycosyl compounds"/>
    <property type="evidence" value="ECO:0007669"/>
    <property type="project" value="InterPro"/>
</dbReference>
<dbReference type="Pfam" id="PF02836">
    <property type="entry name" value="Glyco_hydro_2_C"/>
    <property type="match status" value="1"/>
</dbReference>
<dbReference type="OrthoDB" id="9801077at2"/>
<dbReference type="AlphaFoldDB" id="A0A4S4NRB4"/>
<dbReference type="EMBL" id="SRSF01000001">
    <property type="protein sequence ID" value="THH41727.1"/>
    <property type="molecule type" value="Genomic_DNA"/>
</dbReference>
<name>A0A4S4NRB4_9BACT</name>
<dbReference type="SUPFAM" id="SSF51445">
    <property type="entry name" value="(Trans)glycosidases"/>
    <property type="match status" value="1"/>
</dbReference>
<organism evidence="3 4">
    <name type="scientific">Neolewinella litorea</name>
    <dbReference type="NCBI Taxonomy" id="2562452"/>
    <lineage>
        <taxon>Bacteria</taxon>
        <taxon>Pseudomonadati</taxon>
        <taxon>Bacteroidota</taxon>
        <taxon>Saprospiria</taxon>
        <taxon>Saprospirales</taxon>
        <taxon>Lewinellaceae</taxon>
        <taxon>Neolewinella</taxon>
    </lineage>
</organism>
<feature type="signal peptide" evidence="1">
    <location>
        <begin position="1"/>
        <end position="27"/>
    </location>
</feature>
<keyword evidence="1" id="KW-0732">Signal</keyword>
<accession>A0A4S4NRB4</accession>
<keyword evidence="4" id="KW-1185">Reference proteome</keyword>
<feature type="domain" description="Glycoside hydrolase family 2 catalytic" evidence="2">
    <location>
        <begin position="117"/>
        <end position="177"/>
    </location>
</feature>
<protein>
    <recommendedName>
        <fullName evidence="2">Glycoside hydrolase family 2 catalytic domain-containing protein</fullName>
    </recommendedName>
</protein>
<sequence length="437" mass="48390">MGPLYPLLSAASCLLLLFIHSSCTPTAERSTGTVHVDYADSTGYHLVRNGQPFVVKGGAGANHLPLLKELGGNTVRVYDPAKLEATLEQAETLGLAVVADIPLPAYYRGEDYVGLSQPGLTDSVLAVVDRFRDHPALLFWMLGNEVFTEGYDRAYMKRYNALARAVREHDPNHPISTGVIPHQLLKLKISLTGPDVDFLSLNIFGNLSNFDQLKKYLTPIWRGPYLISEWSFNGPWEAENTLWGAPIESPSPTKATHLAERYRRDLADPESDRMLGDLVFYWGQKYERTPTWFSLLSPEGAVSEMAFALGNIWQGRQLPFPGPRVEYLLLNEMGARDNIFLTPGAEATATVRYLTEPVGNLTVRWEIRAEDWLGRGEVGAGPEALPGLFKSTSLTEATFQAPLAPGPYRILYQVMDTAGYFATANIPFYVLSPAHAK</sequence>
<evidence type="ECO:0000256" key="1">
    <source>
        <dbReference type="SAM" id="SignalP"/>
    </source>
</evidence>
<comment type="caution">
    <text evidence="3">The sequence shown here is derived from an EMBL/GenBank/DDBJ whole genome shotgun (WGS) entry which is preliminary data.</text>
</comment>
<gene>
    <name evidence="3" type="ORF">E4021_03785</name>
</gene>
<evidence type="ECO:0000313" key="4">
    <source>
        <dbReference type="Proteomes" id="UP000308528"/>
    </source>
</evidence>
<proteinExistence type="predicted"/>
<feature type="chain" id="PRO_5020370403" description="Glycoside hydrolase family 2 catalytic domain-containing protein" evidence="1">
    <location>
        <begin position="28"/>
        <end position="437"/>
    </location>
</feature>
<dbReference type="InterPro" id="IPR017853">
    <property type="entry name" value="GH"/>
</dbReference>
<dbReference type="InterPro" id="IPR006103">
    <property type="entry name" value="Glyco_hydro_2_cat"/>
</dbReference>
<reference evidence="3 4" key="1">
    <citation type="submission" date="2019-04" db="EMBL/GenBank/DDBJ databases">
        <title>Lewinella litorea sp. nov., isolated from a marine sand.</title>
        <authorList>
            <person name="Yoon J.-H."/>
        </authorList>
    </citation>
    <scope>NUCLEOTIDE SEQUENCE [LARGE SCALE GENOMIC DNA]</scope>
    <source>
        <strain evidence="3 4">HSMS-39</strain>
    </source>
</reference>
<evidence type="ECO:0000259" key="2">
    <source>
        <dbReference type="Pfam" id="PF02836"/>
    </source>
</evidence>
<dbReference type="Gene3D" id="3.20.20.80">
    <property type="entry name" value="Glycosidases"/>
    <property type="match status" value="1"/>
</dbReference>
<evidence type="ECO:0000313" key="3">
    <source>
        <dbReference type="EMBL" id="THH41727.1"/>
    </source>
</evidence>
<dbReference type="RefSeq" id="WP_136456570.1">
    <property type="nucleotide sequence ID" value="NZ_SRSF01000001.1"/>
</dbReference>